<keyword evidence="3" id="KW-0012">Acyltransferase</keyword>
<dbReference type="Proteomes" id="UP001293718">
    <property type="component" value="Unassembled WGS sequence"/>
</dbReference>
<dbReference type="PANTHER" id="PTHR31435">
    <property type="entry name" value="PROTEIN NATD1"/>
    <property type="match status" value="1"/>
</dbReference>
<dbReference type="InterPro" id="IPR031165">
    <property type="entry name" value="GNAT_YJDJ"/>
</dbReference>
<feature type="domain" description="N-acetyltransferase" evidence="1">
    <location>
        <begin position="1"/>
        <end position="102"/>
    </location>
</feature>
<dbReference type="PROSITE" id="PS51729">
    <property type="entry name" value="GNAT_YJDJ"/>
    <property type="match status" value="1"/>
</dbReference>
<keyword evidence="3" id="KW-0808">Transferase</keyword>
<evidence type="ECO:0000259" key="1">
    <source>
        <dbReference type="PROSITE" id="PS51186"/>
    </source>
</evidence>
<accession>A0ABU5IEG6</accession>
<sequence>MNPPRLLDNAAEHRFELHEDGAVAGFAEYRIDDGAVRFTHTEVDRAREGQGLGSELAAFALDEARRRGLRVVPACGFIAAFMQRHPHYQDLLDEGSRRDFKA</sequence>
<dbReference type="Gene3D" id="3.40.630.30">
    <property type="match status" value="1"/>
</dbReference>
<comment type="caution">
    <text evidence="3">The sequence shown here is derived from an EMBL/GenBank/DDBJ whole genome shotgun (WGS) entry which is preliminary data.</text>
</comment>
<proteinExistence type="predicted"/>
<dbReference type="Pfam" id="PF14542">
    <property type="entry name" value="Acetyltransf_CG"/>
    <property type="match status" value="1"/>
</dbReference>
<protein>
    <submittedName>
        <fullName evidence="3">GNAT family N-acetyltransferase</fullName>
        <ecNumber evidence="3">2.3.1.-</ecNumber>
    </submittedName>
</protein>
<reference evidence="3 4" key="1">
    <citation type="submission" date="2023-11" db="EMBL/GenBank/DDBJ databases">
        <title>Draft genome of Azohydromonas lata strain H1 (DSM1123), a polyhydroxyalkanoate producer.</title>
        <authorList>
            <person name="Traversa D."/>
            <person name="D'Addabbo P."/>
            <person name="Pazzani C."/>
            <person name="Manzari C."/>
            <person name="Chiara M."/>
            <person name="Scrascia M."/>
        </authorList>
    </citation>
    <scope>NUCLEOTIDE SEQUENCE [LARGE SCALE GENOMIC DNA]</scope>
    <source>
        <strain evidence="3 4">H1</strain>
    </source>
</reference>
<dbReference type="RefSeq" id="WP_322465811.1">
    <property type="nucleotide sequence ID" value="NZ_JAXOJX010000019.1"/>
</dbReference>
<keyword evidence="4" id="KW-1185">Reference proteome</keyword>
<evidence type="ECO:0000313" key="3">
    <source>
        <dbReference type="EMBL" id="MDZ5457516.1"/>
    </source>
</evidence>
<dbReference type="EC" id="2.3.1.-" evidence="3"/>
<organism evidence="3 4">
    <name type="scientific">Azohydromonas lata</name>
    <dbReference type="NCBI Taxonomy" id="45677"/>
    <lineage>
        <taxon>Bacteria</taxon>
        <taxon>Pseudomonadati</taxon>
        <taxon>Pseudomonadota</taxon>
        <taxon>Betaproteobacteria</taxon>
        <taxon>Burkholderiales</taxon>
        <taxon>Sphaerotilaceae</taxon>
        <taxon>Azohydromonas</taxon>
    </lineage>
</organism>
<evidence type="ECO:0000259" key="2">
    <source>
        <dbReference type="PROSITE" id="PS51729"/>
    </source>
</evidence>
<dbReference type="GO" id="GO:0016746">
    <property type="term" value="F:acyltransferase activity"/>
    <property type="evidence" value="ECO:0007669"/>
    <property type="project" value="UniProtKB-KW"/>
</dbReference>
<dbReference type="SUPFAM" id="SSF55729">
    <property type="entry name" value="Acyl-CoA N-acyltransferases (Nat)"/>
    <property type="match status" value="1"/>
</dbReference>
<dbReference type="PANTHER" id="PTHR31435:SF10">
    <property type="entry name" value="BSR4717 PROTEIN"/>
    <property type="match status" value="1"/>
</dbReference>
<feature type="domain" description="N-acetyltransferase" evidence="2">
    <location>
        <begin position="7"/>
        <end position="93"/>
    </location>
</feature>
<gene>
    <name evidence="3" type="ORF">SM757_13125</name>
</gene>
<dbReference type="InterPro" id="IPR000182">
    <property type="entry name" value="GNAT_dom"/>
</dbReference>
<dbReference type="PROSITE" id="PS51186">
    <property type="entry name" value="GNAT"/>
    <property type="match status" value="1"/>
</dbReference>
<dbReference type="CDD" id="cd04301">
    <property type="entry name" value="NAT_SF"/>
    <property type="match status" value="1"/>
</dbReference>
<dbReference type="EMBL" id="JAXOJX010000019">
    <property type="protein sequence ID" value="MDZ5457516.1"/>
    <property type="molecule type" value="Genomic_DNA"/>
</dbReference>
<name>A0ABU5IEG6_9BURK</name>
<evidence type="ECO:0000313" key="4">
    <source>
        <dbReference type="Proteomes" id="UP001293718"/>
    </source>
</evidence>
<dbReference type="InterPro" id="IPR016181">
    <property type="entry name" value="Acyl_CoA_acyltransferase"/>
</dbReference>
<dbReference type="InterPro" id="IPR045057">
    <property type="entry name" value="Gcn5-rel_NAT"/>
</dbReference>